<dbReference type="Gene3D" id="3.40.50.300">
    <property type="entry name" value="P-loop containing nucleotide triphosphate hydrolases"/>
    <property type="match status" value="1"/>
</dbReference>
<dbReference type="Pfam" id="PF01926">
    <property type="entry name" value="MMR_HSR1"/>
    <property type="match status" value="1"/>
</dbReference>
<protein>
    <submittedName>
        <fullName evidence="4">GTP-binding protein</fullName>
    </submittedName>
</protein>
<reference evidence="4" key="1">
    <citation type="submission" date="2019-11" db="EMBL/GenBank/DDBJ databases">
        <title>Genomic insights into an expanded diversity of filamentous marine cyanobacteria reveals the extraordinary biosynthetic potential of Moorea and Okeania.</title>
        <authorList>
            <person name="Ferreira Leao T."/>
            <person name="Wang M."/>
            <person name="Moss N."/>
            <person name="Da Silva R."/>
            <person name="Sanders J."/>
            <person name="Nurk S."/>
            <person name="Gurevich A."/>
            <person name="Humphrey G."/>
            <person name="Reher R."/>
            <person name="Zhu Q."/>
            <person name="Belda-Ferre P."/>
            <person name="Glukhov E."/>
            <person name="Rex R."/>
            <person name="Dorrestein P.C."/>
            <person name="Knight R."/>
            <person name="Pevzner P."/>
            <person name="Gerwick W.H."/>
            <person name="Gerwick L."/>
        </authorList>
    </citation>
    <scope>NUCLEOTIDE SEQUENCE</scope>
    <source>
        <strain evidence="4">SIO1C4</strain>
    </source>
</reference>
<accession>A0A6B3NEF3</accession>
<evidence type="ECO:0000259" key="3">
    <source>
        <dbReference type="Pfam" id="PF01926"/>
    </source>
</evidence>
<feature type="domain" description="G" evidence="3">
    <location>
        <begin position="68"/>
        <end position="182"/>
    </location>
</feature>
<organism evidence="4">
    <name type="scientific">Symploca sp. SIO1C4</name>
    <dbReference type="NCBI Taxonomy" id="2607765"/>
    <lineage>
        <taxon>Bacteria</taxon>
        <taxon>Bacillati</taxon>
        <taxon>Cyanobacteriota</taxon>
        <taxon>Cyanophyceae</taxon>
        <taxon>Coleofasciculales</taxon>
        <taxon>Coleofasciculaceae</taxon>
        <taxon>Symploca</taxon>
    </lineage>
</organism>
<dbReference type="SUPFAM" id="SSF52540">
    <property type="entry name" value="P-loop containing nucleoside triphosphate hydrolases"/>
    <property type="match status" value="1"/>
</dbReference>
<sequence>MNSLITLSQTKNNLIKALRAIPPKTVQLLDENQSSFESIDLIPAVEEDIEQLNNFWEFLENYYHLKVIALVGMVNAGKSALGNYLLQREESEVFQEAPIRETSDAQEAKLDENTVIFDLPGLGSVLSDEDDEVVKGILNRANLLLIVLDCNYPIPKHLYEFLKSDQVIKNEALQKIIIVINKIDCLSDLPDHIQQKQIKKYIDFLYFGNKLMNFSGIDNLFDYEIPVVNFSVFQARKRDNYSQEKQLRQEINKALSSNSNDMLYRAGYQLYQLVGKYSPLATNYAVLREKQNYSYQEIETVLNSMNEGMQRLVGQEVENLASRIRRIRERCFNELNTYATTSAERFWQGEHFQRKKNSSSSCKDRYKKEISNEFINFTRNLQSSISFIAQNLLGRSFIVSLPDSESIRSALEKSIYEIWDAFDDYFFLDKERNAFDYSLKQSDQEMNKASDEISNWVSEFVQDFNNTLEVKCQELTLFQKYGFFKEQADSLEQFFEEFMSIDLVQSILSNRSDSSH</sequence>
<proteinExistence type="predicted"/>
<dbReference type="InterPro" id="IPR027417">
    <property type="entry name" value="P-loop_NTPase"/>
</dbReference>
<dbReference type="InterPro" id="IPR005225">
    <property type="entry name" value="Small_GTP-bd"/>
</dbReference>
<dbReference type="AlphaFoldDB" id="A0A6B3NEF3"/>
<evidence type="ECO:0000256" key="1">
    <source>
        <dbReference type="ARBA" id="ARBA00022741"/>
    </source>
</evidence>
<name>A0A6B3NEF3_9CYAN</name>
<dbReference type="NCBIfam" id="TIGR00231">
    <property type="entry name" value="small_GTP"/>
    <property type="match status" value="1"/>
</dbReference>
<evidence type="ECO:0000313" key="4">
    <source>
        <dbReference type="EMBL" id="NER29002.1"/>
    </source>
</evidence>
<keyword evidence="1" id="KW-0547">Nucleotide-binding</keyword>
<dbReference type="GO" id="GO:0005525">
    <property type="term" value="F:GTP binding"/>
    <property type="evidence" value="ECO:0007669"/>
    <property type="project" value="UniProtKB-KW"/>
</dbReference>
<comment type="caution">
    <text evidence="4">The sequence shown here is derived from an EMBL/GenBank/DDBJ whole genome shotgun (WGS) entry which is preliminary data.</text>
</comment>
<dbReference type="EMBL" id="JAAHFQ010000292">
    <property type="protein sequence ID" value="NER29002.1"/>
    <property type="molecule type" value="Genomic_DNA"/>
</dbReference>
<dbReference type="InterPro" id="IPR006073">
    <property type="entry name" value="GTP-bd"/>
</dbReference>
<keyword evidence="2" id="KW-0342">GTP-binding</keyword>
<evidence type="ECO:0000256" key="2">
    <source>
        <dbReference type="ARBA" id="ARBA00023134"/>
    </source>
</evidence>
<gene>
    <name evidence="4" type="ORF">F6J89_15520</name>
</gene>